<organism evidence="4">
    <name type="scientific">Blautia hansenii</name>
    <name type="common">Ruminococcus hansenii</name>
    <dbReference type="NCBI Taxonomy" id="1322"/>
    <lineage>
        <taxon>Bacteria</taxon>
        <taxon>Bacillati</taxon>
        <taxon>Bacillota</taxon>
        <taxon>Clostridia</taxon>
        <taxon>Lachnospirales</taxon>
        <taxon>Lachnospiraceae</taxon>
        <taxon>Blautia</taxon>
    </lineage>
</organism>
<dbReference type="Gene3D" id="2.60.120.260">
    <property type="entry name" value="Galactose-binding domain-like"/>
    <property type="match status" value="1"/>
</dbReference>
<feature type="compositionally biased region" description="Acidic residues" evidence="1">
    <location>
        <begin position="140"/>
        <end position="164"/>
    </location>
</feature>
<keyword evidence="2" id="KW-0812">Transmembrane</keyword>
<dbReference type="InterPro" id="IPR008979">
    <property type="entry name" value="Galactose-bd-like_sf"/>
</dbReference>
<evidence type="ECO:0000256" key="1">
    <source>
        <dbReference type="SAM" id="MobiDB-lite"/>
    </source>
</evidence>
<keyword evidence="2" id="KW-0472">Membrane</keyword>
<accession>A0A6N2VEZ1</accession>
<reference evidence="4" key="1">
    <citation type="submission" date="2019-11" db="EMBL/GenBank/DDBJ databases">
        <authorList>
            <person name="Feng L."/>
        </authorList>
    </citation>
    <scope>NUCLEOTIDE SEQUENCE</scope>
    <source>
        <strain evidence="4">BhanseniiLFYP23</strain>
    </source>
</reference>
<evidence type="ECO:0000259" key="3">
    <source>
        <dbReference type="Pfam" id="PF25302"/>
    </source>
</evidence>
<protein>
    <recommendedName>
        <fullName evidence="3">NAD glycohydrolase translocation F5/8 type C domain-containing protein</fullName>
    </recommendedName>
</protein>
<dbReference type="AlphaFoldDB" id="A0A6N2VEZ1"/>
<name>A0A6N2VEZ1_BLAHA</name>
<proteinExistence type="predicted"/>
<feature type="region of interest" description="Disordered" evidence="1">
    <location>
        <begin position="50"/>
        <end position="173"/>
    </location>
</feature>
<dbReference type="SUPFAM" id="SSF49785">
    <property type="entry name" value="Galactose-binding domain-like"/>
    <property type="match status" value="1"/>
</dbReference>
<feature type="transmembrane region" description="Helical" evidence="2">
    <location>
        <begin position="179"/>
        <end position="199"/>
    </location>
</feature>
<gene>
    <name evidence="4" type="ORF">BHLFYP23_00952</name>
</gene>
<feature type="compositionally biased region" description="Basic and acidic residues" evidence="1">
    <location>
        <begin position="237"/>
        <end position="250"/>
    </location>
</feature>
<sequence length="408" mass="47628">MKCDRCGKEIPDTDLYCGRCGKAVFPEYMDEDDRWAYYKTDEELEEILKAEQGEEKAEPTKPVHMTNVPKEEEKIEEPVLKEEIIQTEEEPEQEKPEVEKPTEAEEKEDTSVTEPEETPKLNEEPQEEPQMECQEVEPAVAEEEENVWEEDLFDEEDEEEEEEEKPPLSPEKKKKRRNIAILITFLLLLCLGIGIALGMKRMKDLDMQEKEYYEKLHKEVVHQDTPSEEIEKEVDETEKQDAAQEETTKQERFQLVNPDEIDFSQYQKIVPVSTEQNSIKESDTYDYSAQSAVDGDSSTSWQENEENTGETTGIRINFDGNHTVRYLVLYLGNWRSDQLWEYSARPKTLTIQVGDSETKDIEFSDEKKKFCLSFEEPIDASYISMYIADSYEGSRWNDNGISEVEIYE</sequence>
<keyword evidence="2" id="KW-1133">Transmembrane helix</keyword>
<feature type="compositionally biased region" description="Basic and acidic residues" evidence="1">
    <location>
        <begin position="69"/>
        <end position="84"/>
    </location>
</feature>
<evidence type="ECO:0000313" key="4">
    <source>
        <dbReference type="EMBL" id="VYT27051.1"/>
    </source>
</evidence>
<dbReference type="EMBL" id="CACRSY010000015">
    <property type="protein sequence ID" value="VYT27051.1"/>
    <property type="molecule type" value="Genomic_DNA"/>
</dbReference>
<feature type="region of interest" description="Disordered" evidence="1">
    <location>
        <begin position="280"/>
        <end position="311"/>
    </location>
</feature>
<feature type="region of interest" description="Disordered" evidence="1">
    <location>
        <begin position="220"/>
        <end position="250"/>
    </location>
</feature>
<feature type="compositionally biased region" description="Basic and acidic residues" evidence="1">
    <location>
        <begin position="50"/>
        <end position="61"/>
    </location>
</feature>
<dbReference type="Pfam" id="PF25302">
    <property type="entry name" value="NADase_transloc"/>
    <property type="match status" value="1"/>
</dbReference>
<dbReference type="InterPro" id="IPR057561">
    <property type="entry name" value="NADase_transloc"/>
</dbReference>
<evidence type="ECO:0000256" key="2">
    <source>
        <dbReference type="SAM" id="Phobius"/>
    </source>
</evidence>
<dbReference type="NCBIfam" id="NF047619">
    <property type="entry name" value="NADase_discoid"/>
    <property type="match status" value="1"/>
</dbReference>
<feature type="compositionally biased region" description="Acidic residues" evidence="1">
    <location>
        <begin position="226"/>
        <end position="236"/>
    </location>
</feature>
<feature type="compositionally biased region" description="Polar residues" evidence="1">
    <location>
        <begin position="284"/>
        <end position="302"/>
    </location>
</feature>
<dbReference type="RefSeq" id="WP_156342683.1">
    <property type="nucleotide sequence ID" value="NZ_CACRSY010000015.1"/>
</dbReference>
<feature type="domain" description="NAD glycohydrolase translocation F5/8 type C" evidence="3">
    <location>
        <begin position="266"/>
        <end position="406"/>
    </location>
</feature>
<feature type="compositionally biased region" description="Basic and acidic residues" evidence="1">
    <location>
        <begin position="93"/>
        <end position="104"/>
    </location>
</feature>